<dbReference type="OrthoDB" id="2772835at2759"/>
<proteinExistence type="predicted"/>
<evidence type="ECO:0000313" key="1">
    <source>
        <dbReference type="EMBL" id="PCH33219.1"/>
    </source>
</evidence>
<reference evidence="1 2" key="1">
    <citation type="journal article" date="2012" name="Science">
        <title>The Paleozoic origin of enzymatic lignin decomposition reconstructed from 31 fungal genomes.</title>
        <authorList>
            <person name="Floudas D."/>
            <person name="Binder M."/>
            <person name="Riley R."/>
            <person name="Barry K."/>
            <person name="Blanchette R.A."/>
            <person name="Henrissat B."/>
            <person name="Martinez A.T."/>
            <person name="Otillar R."/>
            <person name="Spatafora J.W."/>
            <person name="Yadav J.S."/>
            <person name="Aerts A."/>
            <person name="Benoit I."/>
            <person name="Boyd A."/>
            <person name="Carlson A."/>
            <person name="Copeland A."/>
            <person name="Coutinho P.M."/>
            <person name="de Vries R.P."/>
            <person name="Ferreira P."/>
            <person name="Findley K."/>
            <person name="Foster B."/>
            <person name="Gaskell J."/>
            <person name="Glotzer D."/>
            <person name="Gorecki P."/>
            <person name="Heitman J."/>
            <person name="Hesse C."/>
            <person name="Hori C."/>
            <person name="Igarashi K."/>
            <person name="Jurgens J.A."/>
            <person name="Kallen N."/>
            <person name="Kersten P."/>
            <person name="Kohler A."/>
            <person name="Kuees U."/>
            <person name="Kumar T.K.A."/>
            <person name="Kuo A."/>
            <person name="LaButti K."/>
            <person name="Larrondo L.F."/>
            <person name="Lindquist E."/>
            <person name="Ling A."/>
            <person name="Lombard V."/>
            <person name="Lucas S."/>
            <person name="Lundell T."/>
            <person name="Martin R."/>
            <person name="McLaughlin D.J."/>
            <person name="Morgenstern I."/>
            <person name="Morin E."/>
            <person name="Murat C."/>
            <person name="Nagy L.G."/>
            <person name="Nolan M."/>
            <person name="Ohm R.A."/>
            <person name="Patyshakuliyeva A."/>
            <person name="Rokas A."/>
            <person name="Ruiz-Duenas F.J."/>
            <person name="Sabat G."/>
            <person name="Salamov A."/>
            <person name="Samejima M."/>
            <person name="Schmutz J."/>
            <person name="Slot J.C."/>
            <person name="St John F."/>
            <person name="Stenlid J."/>
            <person name="Sun H."/>
            <person name="Sun S."/>
            <person name="Syed K."/>
            <person name="Tsang A."/>
            <person name="Wiebenga A."/>
            <person name="Young D."/>
            <person name="Pisabarro A."/>
            <person name="Eastwood D.C."/>
            <person name="Martin F."/>
            <person name="Cullen D."/>
            <person name="Grigoriev I.V."/>
            <person name="Hibbett D.S."/>
        </authorList>
    </citation>
    <scope>NUCLEOTIDE SEQUENCE [LARGE SCALE GENOMIC DNA]</scope>
    <source>
        <strain evidence="1 2">MD-104</strain>
    </source>
</reference>
<name>A0A2H3J3A4_WOLCO</name>
<dbReference type="Gene3D" id="1.10.340.70">
    <property type="match status" value="1"/>
</dbReference>
<sequence length="106" mass="12345">APALDVAEVRTISHENKIHDREPEGMFDEYIAFLRDGTIPTRFLDDNGMRHNFVQRVDHFILHDGRLWRKAGTNLPRLVISDKTRRKDLIAQAHNDCGHRGRDPTY</sequence>
<dbReference type="AlphaFoldDB" id="A0A2H3J3A4"/>
<evidence type="ECO:0000313" key="2">
    <source>
        <dbReference type="Proteomes" id="UP000218811"/>
    </source>
</evidence>
<organism evidence="1 2">
    <name type="scientific">Wolfiporia cocos (strain MD-104)</name>
    <name type="common">Brown rot fungus</name>
    <dbReference type="NCBI Taxonomy" id="742152"/>
    <lineage>
        <taxon>Eukaryota</taxon>
        <taxon>Fungi</taxon>
        <taxon>Dikarya</taxon>
        <taxon>Basidiomycota</taxon>
        <taxon>Agaricomycotina</taxon>
        <taxon>Agaricomycetes</taxon>
        <taxon>Polyporales</taxon>
        <taxon>Phaeolaceae</taxon>
        <taxon>Wolfiporia</taxon>
    </lineage>
</organism>
<dbReference type="EMBL" id="KB467831">
    <property type="protein sequence ID" value="PCH33219.1"/>
    <property type="molecule type" value="Genomic_DNA"/>
</dbReference>
<dbReference type="STRING" id="742152.A0A2H3J3A4"/>
<feature type="non-terminal residue" evidence="1">
    <location>
        <position position="1"/>
    </location>
</feature>
<feature type="non-terminal residue" evidence="1">
    <location>
        <position position="106"/>
    </location>
</feature>
<accession>A0A2H3J3A4</accession>
<keyword evidence="2" id="KW-1185">Reference proteome</keyword>
<evidence type="ECO:0008006" key="3">
    <source>
        <dbReference type="Google" id="ProtNLM"/>
    </source>
</evidence>
<gene>
    <name evidence="1" type="ORF">WOLCODRAFT_58813</name>
</gene>
<protein>
    <recommendedName>
        <fullName evidence="3">Integrase zinc-binding domain-containing protein</fullName>
    </recommendedName>
</protein>
<dbReference type="Proteomes" id="UP000218811">
    <property type="component" value="Unassembled WGS sequence"/>
</dbReference>